<accession>A0A1G6IL86</accession>
<feature type="region of interest" description="Disordered" evidence="1">
    <location>
        <begin position="233"/>
        <end position="256"/>
    </location>
</feature>
<feature type="transmembrane region" description="Helical" evidence="2">
    <location>
        <begin position="40"/>
        <end position="60"/>
    </location>
</feature>
<dbReference type="AlphaFoldDB" id="A0A1G6IL86"/>
<keyword evidence="2" id="KW-0812">Transmembrane</keyword>
<dbReference type="OrthoDB" id="3765772at2"/>
<evidence type="ECO:0000256" key="2">
    <source>
        <dbReference type="SAM" id="Phobius"/>
    </source>
</evidence>
<dbReference type="Proteomes" id="UP000199034">
    <property type="component" value="Unassembled WGS sequence"/>
</dbReference>
<organism evidence="3 4">
    <name type="scientific">Nocardioides lianchengensis</name>
    <dbReference type="NCBI Taxonomy" id="1045774"/>
    <lineage>
        <taxon>Bacteria</taxon>
        <taxon>Bacillati</taxon>
        <taxon>Actinomycetota</taxon>
        <taxon>Actinomycetes</taxon>
        <taxon>Propionibacteriales</taxon>
        <taxon>Nocardioidaceae</taxon>
        <taxon>Nocardioides</taxon>
    </lineage>
</organism>
<evidence type="ECO:0000313" key="3">
    <source>
        <dbReference type="EMBL" id="SDC07213.1"/>
    </source>
</evidence>
<keyword evidence="2" id="KW-0472">Membrane</keyword>
<keyword evidence="4" id="KW-1185">Reference proteome</keyword>
<sequence>MVNDLVDLMRDSADDAPPDDVDVAAVVTTARRRVRRRRGAVGAVALATAAVVTAGALTWGGPGTGTDGPVAGNPPRPDAPVLRLADAEAAVAGRDYDELTSYTNEDLDADNGQYLDGVTDDGLVLFQDGPREANGRTTTYALMDPATGEKDWLPDPGIGQAQVWPAQLGRDRLVLLGLDESDISDDGMEADLLAYVFDRDARMWSTTSWRDLPRVEHALGDVGPDGRLYVTTPDTRGAIPEGGWPTGPDGDAEDADAEGDTYRLWSVSLTDPTDVRDEQLVVGDVAFTETAMVWTDSSNGDAGRVHVRDLASDEVTDFDPDTGERCNLLNLGAVGDRIVMSQYCGTYAEGERDDRVQILSTDGDQVVTIQDSDAVGWLPRGSDVVNLTVHTDDGDAGTYVYDLRTDRFLRLSDTLSSWSVGGSTGEPNQFFWSTPVNGGKGATQHLAALRD</sequence>
<dbReference type="SUPFAM" id="SSF82171">
    <property type="entry name" value="DPP6 N-terminal domain-like"/>
    <property type="match status" value="1"/>
</dbReference>
<name>A0A1G6IL86_9ACTN</name>
<dbReference type="STRING" id="1045774.SAMN05421872_101216"/>
<evidence type="ECO:0000313" key="4">
    <source>
        <dbReference type="Proteomes" id="UP000199034"/>
    </source>
</evidence>
<dbReference type="EMBL" id="FMZM01000001">
    <property type="protein sequence ID" value="SDC07213.1"/>
    <property type="molecule type" value="Genomic_DNA"/>
</dbReference>
<reference evidence="3 4" key="1">
    <citation type="submission" date="2016-10" db="EMBL/GenBank/DDBJ databases">
        <authorList>
            <person name="de Groot N.N."/>
        </authorList>
    </citation>
    <scope>NUCLEOTIDE SEQUENCE [LARGE SCALE GENOMIC DNA]</scope>
    <source>
        <strain evidence="3 4">CGMCC 4.6858</strain>
    </source>
</reference>
<gene>
    <name evidence="3" type="ORF">SAMN05421872_101216</name>
</gene>
<keyword evidence="2" id="KW-1133">Transmembrane helix</keyword>
<evidence type="ECO:0000256" key="1">
    <source>
        <dbReference type="SAM" id="MobiDB-lite"/>
    </source>
</evidence>
<proteinExistence type="predicted"/>
<protein>
    <submittedName>
        <fullName evidence="3">Uncharacterized protein</fullName>
    </submittedName>
</protein>